<feature type="region of interest" description="Disordered" evidence="1">
    <location>
        <begin position="88"/>
        <end position="113"/>
    </location>
</feature>
<feature type="region of interest" description="Disordered" evidence="1">
    <location>
        <begin position="1"/>
        <end position="63"/>
    </location>
</feature>
<gene>
    <name evidence="2" type="ORF">GCM10022384_47390</name>
</gene>
<sequence>MFRSGASASGGAVRLSPHVVADPGHDAAERVDVVGGERGEEQAPGDLDVAGQDAADPGEALLGEGDHRGALVLRGGAAGDQAGLLQESRLVGEPGAEVDPREWTPGFMRRVTA</sequence>
<evidence type="ECO:0000313" key="2">
    <source>
        <dbReference type="EMBL" id="GAA3994362.1"/>
    </source>
</evidence>
<name>A0ABP7R968_9ACTN</name>
<accession>A0ABP7R968</accession>
<proteinExistence type="predicted"/>
<dbReference type="Proteomes" id="UP001500034">
    <property type="component" value="Unassembled WGS sequence"/>
</dbReference>
<organism evidence="2 3">
    <name type="scientific">Streptomyces marokkonensis</name>
    <dbReference type="NCBI Taxonomy" id="324855"/>
    <lineage>
        <taxon>Bacteria</taxon>
        <taxon>Bacillati</taxon>
        <taxon>Actinomycetota</taxon>
        <taxon>Actinomycetes</taxon>
        <taxon>Kitasatosporales</taxon>
        <taxon>Streptomycetaceae</taxon>
        <taxon>Streptomyces</taxon>
    </lineage>
</organism>
<reference evidence="3" key="1">
    <citation type="journal article" date="2019" name="Int. J. Syst. Evol. Microbiol.">
        <title>The Global Catalogue of Microorganisms (GCM) 10K type strain sequencing project: providing services to taxonomists for standard genome sequencing and annotation.</title>
        <authorList>
            <consortium name="The Broad Institute Genomics Platform"/>
            <consortium name="The Broad Institute Genome Sequencing Center for Infectious Disease"/>
            <person name="Wu L."/>
            <person name="Ma J."/>
        </authorList>
    </citation>
    <scope>NUCLEOTIDE SEQUENCE [LARGE SCALE GENOMIC DNA]</scope>
    <source>
        <strain evidence="3">JCM 17027</strain>
    </source>
</reference>
<comment type="caution">
    <text evidence="2">The sequence shown here is derived from an EMBL/GenBank/DDBJ whole genome shotgun (WGS) entry which is preliminary data.</text>
</comment>
<dbReference type="EMBL" id="BAABCQ010000105">
    <property type="protein sequence ID" value="GAA3994362.1"/>
    <property type="molecule type" value="Genomic_DNA"/>
</dbReference>
<evidence type="ECO:0000313" key="3">
    <source>
        <dbReference type="Proteomes" id="UP001500034"/>
    </source>
</evidence>
<feature type="compositionally biased region" description="Basic and acidic residues" evidence="1">
    <location>
        <begin position="23"/>
        <end position="41"/>
    </location>
</feature>
<evidence type="ECO:0000256" key="1">
    <source>
        <dbReference type="SAM" id="MobiDB-lite"/>
    </source>
</evidence>
<keyword evidence="3" id="KW-1185">Reference proteome</keyword>
<protein>
    <submittedName>
        <fullName evidence="2">Uncharacterized protein</fullName>
    </submittedName>
</protein>